<evidence type="ECO:0000313" key="1">
    <source>
        <dbReference type="EMBL" id="CAL1589857.1"/>
    </source>
</evidence>
<keyword evidence="2" id="KW-1185">Reference proteome</keyword>
<protein>
    <submittedName>
        <fullName evidence="1">Uncharacterized protein</fullName>
    </submittedName>
</protein>
<proteinExistence type="predicted"/>
<reference evidence="1 2" key="1">
    <citation type="submission" date="2024-04" db="EMBL/GenBank/DDBJ databases">
        <authorList>
            <person name="Waldvogel A.-M."/>
            <person name="Schoenle A."/>
        </authorList>
    </citation>
    <scope>NUCLEOTIDE SEQUENCE [LARGE SCALE GENOMIC DNA]</scope>
</reference>
<name>A0AAV2KR91_KNICA</name>
<dbReference type="EMBL" id="OZ035841">
    <property type="protein sequence ID" value="CAL1589857.1"/>
    <property type="molecule type" value="Genomic_DNA"/>
</dbReference>
<dbReference type="Proteomes" id="UP001497482">
    <property type="component" value="Chromosome 19"/>
</dbReference>
<dbReference type="AlphaFoldDB" id="A0AAV2KR91"/>
<organism evidence="1 2">
    <name type="scientific">Knipowitschia caucasica</name>
    <name type="common">Caucasian dwarf goby</name>
    <name type="synonym">Pomatoschistus caucasicus</name>
    <dbReference type="NCBI Taxonomy" id="637954"/>
    <lineage>
        <taxon>Eukaryota</taxon>
        <taxon>Metazoa</taxon>
        <taxon>Chordata</taxon>
        <taxon>Craniata</taxon>
        <taxon>Vertebrata</taxon>
        <taxon>Euteleostomi</taxon>
        <taxon>Actinopterygii</taxon>
        <taxon>Neopterygii</taxon>
        <taxon>Teleostei</taxon>
        <taxon>Neoteleostei</taxon>
        <taxon>Acanthomorphata</taxon>
        <taxon>Gobiaria</taxon>
        <taxon>Gobiiformes</taxon>
        <taxon>Gobioidei</taxon>
        <taxon>Gobiidae</taxon>
        <taxon>Gobiinae</taxon>
        <taxon>Knipowitschia</taxon>
    </lineage>
</organism>
<gene>
    <name evidence="1" type="ORF">KC01_LOCUS19466</name>
</gene>
<sequence length="330" mass="36553">MEKRLTTRDKPQLVKGCRRRLNLMRVEPHVDGETGNDKIPPSLLAPSILDPAFSPRPLLPRSRLLDTPTTRMVYSYDGRETILDMDFSTDNAVDGLERLHQVSGSGGGAEDSSKRYTPLASDQGAAELNAGSPGIVSDISESTFSDGSALSPQKSQGYEADHAPAYYSYWTPPVYNPTVIDSFLTPSSSPQPRLTGTVDFLEIVKACVASAVRVVVLQQINEDCFGCQISHPSQRQHACLYPPDPWFFSANFERLMGKVLTWEFVPALKNTLAKTGLDILEARVEGAADAFLYDLKNEENILEKVNEITCTYSTEKSEDLLDHFLSFWNP</sequence>
<evidence type="ECO:0000313" key="2">
    <source>
        <dbReference type="Proteomes" id="UP001497482"/>
    </source>
</evidence>
<accession>A0AAV2KR91</accession>